<dbReference type="Gene3D" id="3.40.50.720">
    <property type="entry name" value="NAD(P)-binding Rossmann-like Domain"/>
    <property type="match status" value="1"/>
</dbReference>
<dbReference type="SMART" id="SM00859">
    <property type="entry name" value="Semialdhyde_dh"/>
    <property type="match status" value="1"/>
</dbReference>
<gene>
    <name evidence="6" type="ORF">A2917_02995</name>
</gene>
<dbReference type="InterPro" id="IPR051823">
    <property type="entry name" value="ASADH-related"/>
</dbReference>
<dbReference type="InterPro" id="IPR005676">
    <property type="entry name" value="Asp_semi-ald_DH_pep-lack"/>
</dbReference>
<feature type="active site" description="Acyl-thioester intermediate" evidence="4">
    <location>
        <position position="145"/>
    </location>
</feature>
<evidence type="ECO:0000256" key="1">
    <source>
        <dbReference type="ARBA" id="ARBA00010584"/>
    </source>
</evidence>
<dbReference type="PANTHER" id="PTHR46718">
    <property type="entry name" value="ASPARTATE-SEMIALDEHYDE DEHYDROGENASE"/>
    <property type="match status" value="1"/>
</dbReference>
<dbReference type="GO" id="GO:0046983">
    <property type="term" value="F:protein dimerization activity"/>
    <property type="evidence" value="ECO:0007669"/>
    <property type="project" value="InterPro"/>
</dbReference>
<dbReference type="Pfam" id="PF02774">
    <property type="entry name" value="Semialdhyde_dhC"/>
    <property type="match status" value="1"/>
</dbReference>
<name>A0A1F6XMX7_9BACT</name>
<dbReference type="CDD" id="cd02315">
    <property type="entry name" value="ScASADH_like_N"/>
    <property type="match status" value="1"/>
</dbReference>
<dbReference type="EMBL" id="MFVE01000005">
    <property type="protein sequence ID" value="OGI95497.1"/>
    <property type="molecule type" value="Genomic_DNA"/>
</dbReference>
<dbReference type="PANTHER" id="PTHR46718:SF1">
    <property type="entry name" value="ASPARTATE-SEMIALDEHYDE DEHYDROGENASE"/>
    <property type="match status" value="1"/>
</dbReference>
<keyword evidence="3" id="KW-0560">Oxidoreductase</keyword>
<comment type="caution">
    <text evidence="6">The sequence shown here is derived from an EMBL/GenBank/DDBJ whole genome shotgun (WGS) entry which is preliminary data.</text>
</comment>
<evidence type="ECO:0000313" key="7">
    <source>
        <dbReference type="Proteomes" id="UP000178104"/>
    </source>
</evidence>
<accession>A0A1F6XMX7</accession>
<dbReference type="NCBIfam" id="TIGR00978">
    <property type="entry name" value="asd_EA"/>
    <property type="match status" value="1"/>
</dbReference>
<dbReference type="GO" id="GO:0009088">
    <property type="term" value="P:threonine biosynthetic process"/>
    <property type="evidence" value="ECO:0007669"/>
    <property type="project" value="TreeGrafter"/>
</dbReference>
<keyword evidence="2" id="KW-0521">NADP</keyword>
<dbReference type="GO" id="GO:0004073">
    <property type="term" value="F:aspartate-semialdehyde dehydrogenase activity"/>
    <property type="evidence" value="ECO:0007669"/>
    <property type="project" value="UniProtKB-ARBA"/>
</dbReference>
<dbReference type="PIRSF" id="PIRSF000148">
    <property type="entry name" value="ASA_dh"/>
    <property type="match status" value="1"/>
</dbReference>
<organism evidence="6 7">
    <name type="scientific">Candidatus Nomurabacteria bacterium RIFCSPLOWO2_01_FULL_42_17</name>
    <dbReference type="NCBI Taxonomy" id="1801780"/>
    <lineage>
        <taxon>Bacteria</taxon>
        <taxon>Candidatus Nomuraibacteriota</taxon>
    </lineage>
</organism>
<dbReference type="InterPro" id="IPR036291">
    <property type="entry name" value="NAD(P)-bd_dom_sf"/>
</dbReference>
<protein>
    <submittedName>
        <fullName evidence="6">Aspartate-semialdehyde dehydrogenase</fullName>
    </submittedName>
</protein>
<dbReference type="SUPFAM" id="SSF55347">
    <property type="entry name" value="Glyceraldehyde-3-phosphate dehydrogenase-like, C-terminal domain"/>
    <property type="match status" value="1"/>
</dbReference>
<dbReference type="GO" id="GO:0050661">
    <property type="term" value="F:NADP binding"/>
    <property type="evidence" value="ECO:0007669"/>
    <property type="project" value="InterPro"/>
</dbReference>
<dbReference type="Proteomes" id="UP000178104">
    <property type="component" value="Unassembled WGS sequence"/>
</dbReference>
<dbReference type="GO" id="GO:0009086">
    <property type="term" value="P:methionine biosynthetic process"/>
    <property type="evidence" value="ECO:0007669"/>
    <property type="project" value="UniProtKB-ARBA"/>
</dbReference>
<reference evidence="6 7" key="1">
    <citation type="journal article" date="2016" name="Nat. Commun.">
        <title>Thousands of microbial genomes shed light on interconnected biogeochemical processes in an aquifer system.</title>
        <authorList>
            <person name="Anantharaman K."/>
            <person name="Brown C.T."/>
            <person name="Hug L.A."/>
            <person name="Sharon I."/>
            <person name="Castelle C.J."/>
            <person name="Probst A.J."/>
            <person name="Thomas B.C."/>
            <person name="Singh A."/>
            <person name="Wilkins M.J."/>
            <person name="Karaoz U."/>
            <person name="Brodie E.L."/>
            <person name="Williams K.H."/>
            <person name="Hubbard S.S."/>
            <person name="Banfield J.F."/>
        </authorList>
    </citation>
    <scope>NUCLEOTIDE SEQUENCE [LARGE SCALE GENOMIC DNA]</scope>
</reference>
<dbReference type="AlphaFoldDB" id="A0A1F6XMX7"/>
<dbReference type="NCBIfam" id="NF006416">
    <property type="entry name" value="PRK08664.1"/>
    <property type="match status" value="1"/>
</dbReference>
<dbReference type="Pfam" id="PF01118">
    <property type="entry name" value="Semialdhyde_dh"/>
    <property type="match status" value="1"/>
</dbReference>
<proteinExistence type="inferred from homology"/>
<feature type="active site" description="Proton acceptor" evidence="4">
    <location>
        <position position="242"/>
    </location>
</feature>
<evidence type="ECO:0000256" key="2">
    <source>
        <dbReference type="ARBA" id="ARBA00022857"/>
    </source>
</evidence>
<dbReference type="Gene3D" id="3.30.360.10">
    <property type="entry name" value="Dihydrodipicolinate Reductase, domain 2"/>
    <property type="match status" value="1"/>
</dbReference>
<dbReference type="GO" id="GO:0051287">
    <property type="term" value="F:NAD binding"/>
    <property type="evidence" value="ECO:0007669"/>
    <property type="project" value="InterPro"/>
</dbReference>
<evidence type="ECO:0000313" key="6">
    <source>
        <dbReference type="EMBL" id="OGI95497.1"/>
    </source>
</evidence>
<comment type="similarity">
    <text evidence="1">Belongs to the aspartate-semialdehyde dehydrogenase family.</text>
</comment>
<evidence type="ECO:0000259" key="5">
    <source>
        <dbReference type="SMART" id="SM00859"/>
    </source>
</evidence>
<dbReference type="STRING" id="1801780.A2917_02995"/>
<feature type="domain" description="Semialdehyde dehydrogenase NAD-binding" evidence="5">
    <location>
        <begin position="10"/>
        <end position="125"/>
    </location>
</feature>
<sequence>MVKKKNKKIKVGILGATGMVGQRLISLLKKHPWFEVTVVAASPRSAGKKLGSLTIYSVLDDIDIISKKCDFVFCAIDADKELIKKIEESYAERGLPVVSNNSAHRWTADIPMIIPEINPEHLDIIPVQRKNRGWETGFIVTKPNCSIQSYVLLLHAWKNFNPQKVIVSTYQAISGAGKTFKTWPEMIDNVIPYIGGGEEEKSEKEPKKILGRLNIGGKGGFVLENKIKISANCVRVPVSDGHLATINIQFGKKVTKEKLIKALKNFKNPLDELGLPSAPKPFLKYFEEENRPQTRLDRGLGNGMAISIGRLREDSVLGWKCVALSHNTVRGAAGGSVLTAELLVKKGYIK</sequence>
<evidence type="ECO:0000256" key="4">
    <source>
        <dbReference type="PIRSR" id="PIRSR000148-1"/>
    </source>
</evidence>
<dbReference type="SUPFAM" id="SSF51735">
    <property type="entry name" value="NAD(P)-binding Rossmann-fold domains"/>
    <property type="match status" value="1"/>
</dbReference>
<evidence type="ECO:0000256" key="3">
    <source>
        <dbReference type="ARBA" id="ARBA00023002"/>
    </source>
</evidence>
<dbReference type="InterPro" id="IPR012280">
    <property type="entry name" value="Semialdhyde_DH_dimer_dom"/>
</dbReference>
<dbReference type="CDD" id="cd18130">
    <property type="entry name" value="ASADH_C_arch_fung_like"/>
    <property type="match status" value="1"/>
</dbReference>
<dbReference type="InterPro" id="IPR000534">
    <property type="entry name" value="Semialdehyde_DH_NAD-bd"/>
</dbReference>